<feature type="transmembrane region" description="Helical" evidence="1">
    <location>
        <begin position="256"/>
        <end position="274"/>
    </location>
</feature>
<keyword evidence="1" id="KW-0812">Transmembrane</keyword>
<evidence type="ECO:0000313" key="4">
    <source>
        <dbReference type="Proteomes" id="UP000198858"/>
    </source>
</evidence>
<name>A0A1H1M3R0_9FLAO</name>
<dbReference type="RefSeq" id="WP_089661633.1">
    <property type="nucleotide sequence ID" value="NZ_LT629745.1"/>
</dbReference>
<keyword evidence="1" id="KW-1133">Transmembrane helix</keyword>
<keyword evidence="1" id="KW-0472">Membrane</keyword>
<protein>
    <recommendedName>
        <fullName evidence="2">CAAX prenyl protease 2/Lysostaphin resistance protein A-like domain-containing protein</fullName>
    </recommendedName>
</protein>
<evidence type="ECO:0000259" key="2">
    <source>
        <dbReference type="Pfam" id="PF02517"/>
    </source>
</evidence>
<feature type="transmembrane region" description="Helical" evidence="1">
    <location>
        <begin position="214"/>
        <end position="236"/>
    </location>
</feature>
<dbReference type="PANTHER" id="PTHR39430">
    <property type="entry name" value="MEMBRANE-ASSOCIATED PROTEASE-RELATED"/>
    <property type="match status" value="1"/>
</dbReference>
<organism evidence="3 4">
    <name type="scientific">Christiangramia echinicola</name>
    <dbReference type="NCBI Taxonomy" id="279359"/>
    <lineage>
        <taxon>Bacteria</taxon>
        <taxon>Pseudomonadati</taxon>
        <taxon>Bacteroidota</taxon>
        <taxon>Flavobacteriia</taxon>
        <taxon>Flavobacteriales</taxon>
        <taxon>Flavobacteriaceae</taxon>
        <taxon>Christiangramia</taxon>
    </lineage>
</organism>
<feature type="transmembrane region" description="Helical" evidence="1">
    <location>
        <begin position="52"/>
        <end position="72"/>
    </location>
</feature>
<dbReference type="Pfam" id="PF02517">
    <property type="entry name" value="Rce1-like"/>
    <property type="match status" value="1"/>
</dbReference>
<evidence type="ECO:0000313" key="3">
    <source>
        <dbReference type="EMBL" id="SDR81132.1"/>
    </source>
</evidence>
<feature type="transmembrane region" description="Helical" evidence="1">
    <location>
        <begin position="92"/>
        <end position="113"/>
    </location>
</feature>
<feature type="domain" description="CAAX prenyl protease 2/Lysostaphin resistance protein A-like" evidence="2">
    <location>
        <begin position="126"/>
        <end position="219"/>
    </location>
</feature>
<feature type="transmembrane region" description="Helical" evidence="1">
    <location>
        <begin position="183"/>
        <end position="202"/>
    </location>
</feature>
<dbReference type="AlphaFoldDB" id="A0A1H1M3R0"/>
<feature type="transmembrane region" description="Helical" evidence="1">
    <location>
        <begin position="128"/>
        <end position="146"/>
    </location>
</feature>
<proteinExistence type="predicted"/>
<evidence type="ECO:0000256" key="1">
    <source>
        <dbReference type="SAM" id="Phobius"/>
    </source>
</evidence>
<sequence length="286" mass="32711">MSEQYKIRGWVRILLMLIPYLFVVGVFQMIGAALVDYDYGNIGTDKNSQQRFIIQLFTFLGTCLIVGIFVKYIDKEQIISIGLKIKNRSSDLWIGFTIGTIIMIFAFGILEFLNEIQFQKIVFDLNEIILSVFLFIFVSLTEEILFRGYILRNLMYSFNKYVALLISALIFAVAHGMNPNIDIIGLTNIFLGGILLGITYIHTKNLWFPIALHFSWNFFQVLLGFNVSGQNVYSLVRFKMPEETLLNGGAFGFEGSILSLIILLISIISITIYYRKKPIATPIHHK</sequence>
<gene>
    <name evidence="3" type="ORF">SAMN04488552_1130</name>
</gene>
<dbReference type="Proteomes" id="UP000198858">
    <property type="component" value="Chromosome I"/>
</dbReference>
<dbReference type="GO" id="GO:0004175">
    <property type="term" value="F:endopeptidase activity"/>
    <property type="evidence" value="ECO:0007669"/>
    <property type="project" value="UniProtKB-ARBA"/>
</dbReference>
<feature type="transmembrane region" description="Helical" evidence="1">
    <location>
        <begin position="12"/>
        <end position="32"/>
    </location>
</feature>
<dbReference type="GO" id="GO:0080120">
    <property type="term" value="P:CAAX-box protein maturation"/>
    <property type="evidence" value="ECO:0007669"/>
    <property type="project" value="UniProtKB-ARBA"/>
</dbReference>
<dbReference type="STRING" id="1250231.SAMN04488552_1130"/>
<keyword evidence="4" id="KW-1185">Reference proteome</keyword>
<dbReference type="EMBL" id="LT629745">
    <property type="protein sequence ID" value="SDR81132.1"/>
    <property type="molecule type" value="Genomic_DNA"/>
</dbReference>
<dbReference type="PANTHER" id="PTHR39430:SF1">
    <property type="entry name" value="PROTEASE"/>
    <property type="match status" value="1"/>
</dbReference>
<reference evidence="3 4" key="1">
    <citation type="submission" date="2016-10" db="EMBL/GenBank/DDBJ databases">
        <authorList>
            <person name="Varghese N."/>
            <person name="Submissions S."/>
        </authorList>
    </citation>
    <scope>NUCLEOTIDE SEQUENCE [LARGE SCALE GENOMIC DNA]</scope>
    <source>
        <strain evidence="3 4">Mar_2010_102</strain>
    </source>
</reference>
<dbReference type="InterPro" id="IPR003675">
    <property type="entry name" value="Rce1/LyrA-like_dom"/>
</dbReference>
<accession>A0A1H1M3R0</accession>
<feature type="transmembrane region" description="Helical" evidence="1">
    <location>
        <begin position="158"/>
        <end position="177"/>
    </location>
</feature>